<proteinExistence type="predicted"/>
<accession>A0ACC2LYD6</accession>
<dbReference type="Proteomes" id="UP001234297">
    <property type="component" value="Chromosome 3"/>
</dbReference>
<organism evidence="1 2">
    <name type="scientific">Persea americana</name>
    <name type="common">Avocado</name>
    <dbReference type="NCBI Taxonomy" id="3435"/>
    <lineage>
        <taxon>Eukaryota</taxon>
        <taxon>Viridiplantae</taxon>
        <taxon>Streptophyta</taxon>
        <taxon>Embryophyta</taxon>
        <taxon>Tracheophyta</taxon>
        <taxon>Spermatophyta</taxon>
        <taxon>Magnoliopsida</taxon>
        <taxon>Magnoliidae</taxon>
        <taxon>Laurales</taxon>
        <taxon>Lauraceae</taxon>
        <taxon>Persea</taxon>
    </lineage>
</organism>
<evidence type="ECO:0000313" key="1">
    <source>
        <dbReference type="EMBL" id="KAJ8638546.1"/>
    </source>
</evidence>
<sequence>MSSSSLCAHTMVPSHDRQVSDDAPCADTMEPSHQQNVWTCCHGFLASVSSTATPLFPAANSCHAALATIAVSSLL</sequence>
<protein>
    <submittedName>
        <fullName evidence="1">Uncharacterized protein</fullName>
    </submittedName>
</protein>
<dbReference type="EMBL" id="CM056811">
    <property type="protein sequence ID" value="KAJ8638546.1"/>
    <property type="molecule type" value="Genomic_DNA"/>
</dbReference>
<keyword evidence="2" id="KW-1185">Reference proteome</keyword>
<comment type="caution">
    <text evidence="1">The sequence shown here is derived from an EMBL/GenBank/DDBJ whole genome shotgun (WGS) entry which is preliminary data.</text>
</comment>
<evidence type="ECO:0000313" key="2">
    <source>
        <dbReference type="Proteomes" id="UP001234297"/>
    </source>
</evidence>
<reference evidence="1 2" key="1">
    <citation type="journal article" date="2022" name="Hortic Res">
        <title>A haplotype resolved chromosomal level avocado genome allows analysis of novel avocado genes.</title>
        <authorList>
            <person name="Nath O."/>
            <person name="Fletcher S.J."/>
            <person name="Hayward A."/>
            <person name="Shaw L.M."/>
            <person name="Masouleh A.K."/>
            <person name="Furtado A."/>
            <person name="Henry R.J."/>
            <person name="Mitter N."/>
        </authorList>
    </citation>
    <scope>NUCLEOTIDE SEQUENCE [LARGE SCALE GENOMIC DNA]</scope>
    <source>
        <strain evidence="2">cv. Hass</strain>
    </source>
</reference>
<gene>
    <name evidence="1" type="ORF">MRB53_012813</name>
</gene>
<name>A0ACC2LYD6_PERAE</name>